<organism evidence="1 2">
    <name type="scientific">Heterostelium pallidum (strain ATCC 26659 / Pp 5 / PN500)</name>
    <name type="common">Cellular slime mold</name>
    <name type="synonym">Polysphondylium pallidum</name>
    <dbReference type="NCBI Taxonomy" id="670386"/>
    <lineage>
        <taxon>Eukaryota</taxon>
        <taxon>Amoebozoa</taxon>
        <taxon>Evosea</taxon>
        <taxon>Eumycetozoa</taxon>
        <taxon>Dictyostelia</taxon>
        <taxon>Acytosteliales</taxon>
        <taxon>Acytosteliaceae</taxon>
        <taxon>Heterostelium</taxon>
    </lineage>
</organism>
<accession>D3B225</accession>
<sequence>MVEIPESEVKKNLAKECDRFFSQCLIGPSYKVSCERAKQECHKSKFAKICENKNAPEYQRENLCPKAPASGRRFVPSDPVTSSKYSEQTKVCRNEYDRCKKSSGYLSICRDARADCSKPFLKNECDSNRVPEYARDQLCSYL</sequence>
<evidence type="ECO:0000313" key="1">
    <source>
        <dbReference type="EMBL" id="EFA85349.1"/>
    </source>
</evidence>
<proteinExistence type="predicted"/>
<comment type="caution">
    <text evidence="1">The sequence shown here is derived from an EMBL/GenBank/DDBJ whole genome shotgun (WGS) entry which is preliminary data.</text>
</comment>
<dbReference type="RefSeq" id="XP_020437458.1">
    <property type="nucleotide sequence ID" value="XM_020573341.1"/>
</dbReference>
<gene>
    <name evidence="1" type="ORF">PPL_02352</name>
</gene>
<keyword evidence="2" id="KW-1185">Reference proteome</keyword>
<protein>
    <submittedName>
        <fullName evidence="1">Uncharacterized protein</fullName>
    </submittedName>
</protein>
<name>D3B225_HETP5</name>
<dbReference type="GeneID" id="31357877"/>
<evidence type="ECO:0000313" key="2">
    <source>
        <dbReference type="Proteomes" id="UP000001396"/>
    </source>
</evidence>
<dbReference type="Proteomes" id="UP000001396">
    <property type="component" value="Unassembled WGS sequence"/>
</dbReference>
<dbReference type="InParanoid" id="D3B225"/>
<dbReference type="AlphaFoldDB" id="D3B225"/>
<dbReference type="EMBL" id="ADBJ01000008">
    <property type="protein sequence ID" value="EFA85349.1"/>
    <property type="molecule type" value="Genomic_DNA"/>
</dbReference>
<reference evidence="1 2" key="1">
    <citation type="journal article" date="2011" name="Genome Res.">
        <title>Phylogeny-wide analysis of social amoeba genomes highlights ancient origins for complex intercellular communication.</title>
        <authorList>
            <person name="Heidel A.J."/>
            <person name="Lawal H.M."/>
            <person name="Felder M."/>
            <person name="Schilde C."/>
            <person name="Helps N.R."/>
            <person name="Tunggal B."/>
            <person name="Rivero F."/>
            <person name="John U."/>
            <person name="Schleicher M."/>
            <person name="Eichinger L."/>
            <person name="Platzer M."/>
            <person name="Noegel A.A."/>
            <person name="Schaap P."/>
            <person name="Gloeckner G."/>
        </authorList>
    </citation>
    <scope>NUCLEOTIDE SEQUENCE [LARGE SCALE GENOMIC DNA]</scope>
    <source>
        <strain evidence="2">ATCC 26659 / Pp 5 / PN500</strain>
    </source>
</reference>